<accession>A0A6H5H0U0</accession>
<dbReference type="EMBL" id="CADCXU010021688">
    <property type="protein sequence ID" value="CAB0009329.1"/>
    <property type="molecule type" value="Genomic_DNA"/>
</dbReference>
<dbReference type="AlphaFoldDB" id="A0A6H5H0U0"/>
<protein>
    <submittedName>
        <fullName evidence="1">Uncharacterized protein</fullName>
    </submittedName>
</protein>
<organism evidence="1 2">
    <name type="scientific">Nesidiocoris tenuis</name>
    <dbReference type="NCBI Taxonomy" id="355587"/>
    <lineage>
        <taxon>Eukaryota</taxon>
        <taxon>Metazoa</taxon>
        <taxon>Ecdysozoa</taxon>
        <taxon>Arthropoda</taxon>
        <taxon>Hexapoda</taxon>
        <taxon>Insecta</taxon>
        <taxon>Pterygota</taxon>
        <taxon>Neoptera</taxon>
        <taxon>Paraneoptera</taxon>
        <taxon>Hemiptera</taxon>
        <taxon>Heteroptera</taxon>
        <taxon>Panheteroptera</taxon>
        <taxon>Cimicomorpha</taxon>
        <taxon>Miridae</taxon>
        <taxon>Dicyphina</taxon>
        <taxon>Nesidiocoris</taxon>
    </lineage>
</organism>
<evidence type="ECO:0000313" key="1">
    <source>
        <dbReference type="EMBL" id="CAB0009329.1"/>
    </source>
</evidence>
<evidence type="ECO:0000313" key="2">
    <source>
        <dbReference type="Proteomes" id="UP000479000"/>
    </source>
</evidence>
<gene>
    <name evidence="1" type="ORF">NTEN_LOCUS14487</name>
</gene>
<reference evidence="1 2" key="1">
    <citation type="submission" date="2020-02" db="EMBL/GenBank/DDBJ databases">
        <authorList>
            <person name="Ferguson B K."/>
        </authorList>
    </citation>
    <scope>NUCLEOTIDE SEQUENCE [LARGE SCALE GENOMIC DNA]</scope>
</reference>
<keyword evidence="2" id="KW-1185">Reference proteome</keyword>
<name>A0A6H5H0U0_9HEMI</name>
<sequence>MTGFQRMSTVCNSMAPFNSCRSSNALAPFHRMDLEYRAILISILINHLMLNTLHVQQGCEGREENRIGALIRIAYISAGCLLQVHVPHVWINGSNIRGKGIAGCEKRTRSFIPAPRKFPSRSR</sequence>
<dbReference type="Proteomes" id="UP000479000">
    <property type="component" value="Unassembled WGS sequence"/>
</dbReference>
<proteinExistence type="predicted"/>